<sequence>MCSAIVQQLRVPHNAQIDAAAPLHCARNSCRASQRPPRALRRPVCTGGPRPARTRAQCHRALMFTPACYLYGRLYDPADVTATSSADR</sequence>
<dbReference type="EMBL" id="BGZK01000065">
    <property type="protein sequence ID" value="GBP14641.1"/>
    <property type="molecule type" value="Genomic_DNA"/>
</dbReference>
<organism evidence="1 2">
    <name type="scientific">Eumeta variegata</name>
    <name type="common">Bagworm moth</name>
    <name type="synonym">Eumeta japonica</name>
    <dbReference type="NCBI Taxonomy" id="151549"/>
    <lineage>
        <taxon>Eukaryota</taxon>
        <taxon>Metazoa</taxon>
        <taxon>Ecdysozoa</taxon>
        <taxon>Arthropoda</taxon>
        <taxon>Hexapoda</taxon>
        <taxon>Insecta</taxon>
        <taxon>Pterygota</taxon>
        <taxon>Neoptera</taxon>
        <taxon>Endopterygota</taxon>
        <taxon>Lepidoptera</taxon>
        <taxon>Glossata</taxon>
        <taxon>Ditrysia</taxon>
        <taxon>Tineoidea</taxon>
        <taxon>Psychidae</taxon>
        <taxon>Oiketicinae</taxon>
        <taxon>Eumeta</taxon>
    </lineage>
</organism>
<dbReference type="AlphaFoldDB" id="A0A4C1TMP6"/>
<gene>
    <name evidence="1" type="ORF">EVAR_93511_1</name>
</gene>
<accession>A0A4C1TMP6</accession>
<evidence type="ECO:0000313" key="2">
    <source>
        <dbReference type="Proteomes" id="UP000299102"/>
    </source>
</evidence>
<evidence type="ECO:0000313" key="1">
    <source>
        <dbReference type="EMBL" id="GBP14641.1"/>
    </source>
</evidence>
<protein>
    <submittedName>
        <fullName evidence="1">Uncharacterized protein</fullName>
    </submittedName>
</protein>
<dbReference type="Proteomes" id="UP000299102">
    <property type="component" value="Unassembled WGS sequence"/>
</dbReference>
<proteinExistence type="predicted"/>
<comment type="caution">
    <text evidence="1">The sequence shown here is derived from an EMBL/GenBank/DDBJ whole genome shotgun (WGS) entry which is preliminary data.</text>
</comment>
<reference evidence="1 2" key="1">
    <citation type="journal article" date="2019" name="Commun. Biol.">
        <title>The bagworm genome reveals a unique fibroin gene that provides high tensile strength.</title>
        <authorList>
            <person name="Kono N."/>
            <person name="Nakamura H."/>
            <person name="Ohtoshi R."/>
            <person name="Tomita M."/>
            <person name="Numata K."/>
            <person name="Arakawa K."/>
        </authorList>
    </citation>
    <scope>NUCLEOTIDE SEQUENCE [LARGE SCALE GENOMIC DNA]</scope>
</reference>
<name>A0A4C1TMP6_EUMVA</name>
<keyword evidence="2" id="KW-1185">Reference proteome</keyword>